<sequence length="69" mass="7980">MRKRTVKRAFVIALIVGTILNLINQWDVLLSSSEFNWLKGLLTYCVPFIVSIVSSWLAERELKQQKPNC</sequence>
<feature type="transmembrane region" description="Helical" evidence="1">
    <location>
        <begin position="41"/>
        <end position="58"/>
    </location>
</feature>
<keyword evidence="1" id="KW-0472">Membrane</keyword>
<evidence type="ECO:0008006" key="4">
    <source>
        <dbReference type="Google" id="ProtNLM"/>
    </source>
</evidence>
<evidence type="ECO:0000313" key="2">
    <source>
        <dbReference type="EMBL" id="EGA69646.1"/>
    </source>
</evidence>
<protein>
    <recommendedName>
        <fullName evidence="4">Phosphoenolpyruvate protein kinase</fullName>
    </recommendedName>
</protein>
<dbReference type="GeneID" id="95571769"/>
<keyword evidence="1" id="KW-1133">Transmembrane helix</keyword>
<dbReference type="AlphaFoldDB" id="E8M8B9"/>
<dbReference type="eggNOG" id="ENOG5033E4I">
    <property type="taxonomic scope" value="Bacteria"/>
</dbReference>
<evidence type="ECO:0000256" key="1">
    <source>
        <dbReference type="SAM" id="Phobius"/>
    </source>
</evidence>
<dbReference type="InterPro" id="IPR047700">
    <property type="entry name" value="NrtS-like"/>
</dbReference>
<proteinExistence type="predicted"/>
<name>E8M8B9_PHOS4</name>
<evidence type="ECO:0000313" key="3">
    <source>
        <dbReference type="Proteomes" id="UP000006228"/>
    </source>
</evidence>
<reference evidence="2 3" key="1">
    <citation type="journal article" date="2012" name="Int. J. Syst. Evol. Microbiol.">
        <title>Vibrio caribbeanicus sp. nov., isolated from the marine sponge Scleritoderma cyanea.</title>
        <authorList>
            <person name="Hoffmann M."/>
            <person name="Monday S.R."/>
            <person name="Allard M.W."/>
            <person name="Strain E.A."/>
            <person name="Whittaker P."/>
            <person name="Naum M."/>
            <person name="McCarthy P.J."/>
            <person name="Lopez J.V."/>
            <person name="Fischer M."/>
            <person name="Brown E.W."/>
        </authorList>
    </citation>
    <scope>NUCLEOTIDE SEQUENCE [LARGE SCALE GENOMIC DNA]</scope>
    <source>
        <strain evidence="3">DSMZ 21326</strain>
    </source>
</reference>
<dbReference type="RefSeq" id="WP_008077933.1">
    <property type="nucleotide sequence ID" value="NZ_AEVT01000074.1"/>
</dbReference>
<keyword evidence="1" id="KW-0812">Transmembrane</keyword>
<dbReference type="Proteomes" id="UP000006228">
    <property type="component" value="Unassembled WGS sequence"/>
</dbReference>
<accession>E8M8B9</accession>
<dbReference type="EMBL" id="AEVT01000074">
    <property type="protein sequence ID" value="EGA69646.1"/>
    <property type="molecule type" value="Genomic_DNA"/>
</dbReference>
<dbReference type="NCBIfam" id="NF038050">
    <property type="entry name" value="NrtS"/>
    <property type="match status" value="1"/>
</dbReference>
<organism evidence="2 3">
    <name type="scientific">Vibrio sinaloensis DSM 21326</name>
    <dbReference type="NCBI Taxonomy" id="945550"/>
    <lineage>
        <taxon>Bacteria</taxon>
        <taxon>Pseudomonadati</taxon>
        <taxon>Pseudomonadota</taxon>
        <taxon>Gammaproteobacteria</taxon>
        <taxon>Vibrionales</taxon>
        <taxon>Vibrionaceae</taxon>
        <taxon>Vibrio</taxon>
        <taxon>Vibrio oreintalis group</taxon>
    </lineage>
</organism>
<gene>
    <name evidence="2" type="ORF">VISI1226_17315</name>
</gene>
<comment type="caution">
    <text evidence="2">The sequence shown here is derived from an EMBL/GenBank/DDBJ whole genome shotgun (WGS) entry which is preliminary data.</text>
</comment>